<protein>
    <submittedName>
        <fullName evidence="2">Uncharacterized protein</fullName>
    </submittedName>
</protein>
<dbReference type="AlphaFoldDB" id="A9M4S1"/>
<keyword evidence="1" id="KW-0812">Transmembrane</keyword>
<geneLocation type="plasmid" evidence="2">
    <name>p23023</name>
</geneLocation>
<organism evidence="2">
    <name type="scientific">Vibrio sp. 23023</name>
    <dbReference type="NCBI Taxonomy" id="452803"/>
    <lineage>
        <taxon>Bacteria</taxon>
        <taxon>Pseudomonadati</taxon>
        <taxon>Pseudomonadota</taxon>
        <taxon>Gammaproteobacteria</taxon>
        <taxon>Vibrionales</taxon>
        <taxon>Vibrionaceae</taxon>
        <taxon>Vibrio</taxon>
    </lineage>
</organism>
<gene>
    <name evidence="2" type="ORF">BMSA_0053</name>
</gene>
<name>A9M4S1_9VIBR</name>
<keyword evidence="2" id="KW-0614">Plasmid</keyword>
<dbReference type="EMBL" id="CP000755">
    <property type="protein sequence ID" value="ABX77003.1"/>
    <property type="molecule type" value="Genomic_DNA"/>
</dbReference>
<accession>A9M4S1</accession>
<keyword evidence="1" id="KW-0472">Membrane</keyword>
<reference evidence="2" key="1">
    <citation type="journal article" date="2007" name="Appl. Environ. Microbiol.">
        <title>Sequence characterization and comparative analysis of three plasmids isolated from environmental Vibrio spp.</title>
        <authorList>
            <person name="Hazen T.H."/>
            <person name="Wu D."/>
            <person name="Eisen J.A."/>
            <person name="Sobecky P.A."/>
        </authorList>
    </citation>
    <scope>NUCLEOTIDE SEQUENCE [LARGE SCALE GENOMIC DNA]</scope>
    <source>
        <strain evidence="2">23023</strain>
        <plasmid evidence="2">p23023</plasmid>
    </source>
</reference>
<evidence type="ECO:0000256" key="1">
    <source>
        <dbReference type="SAM" id="Phobius"/>
    </source>
</evidence>
<dbReference type="Gene3D" id="3.30.1690.10">
    <property type="entry name" value="TcpA-like pilin"/>
    <property type="match status" value="1"/>
</dbReference>
<feature type="transmembrane region" description="Helical" evidence="1">
    <location>
        <begin position="12"/>
        <end position="34"/>
    </location>
</feature>
<dbReference type="RefSeq" id="WP_012219815.1">
    <property type="nucleotide sequence ID" value="NC_010112.1"/>
</dbReference>
<evidence type="ECO:0000313" key="2">
    <source>
        <dbReference type="EMBL" id="ABX77003.1"/>
    </source>
</evidence>
<proteinExistence type="predicted"/>
<keyword evidence="1" id="KW-1133">Transmembrane helix</keyword>
<sequence>MMNTRKKYLRGAASIDTLITAGFIAAVVLFVLSLSPKVIYEYHVAKFTADTSTISNAAERWKSLRPNFDGVTMSKLCTDNYLDASICGSTKDGKSTNPFGGDWTIAANTNKGLYDITGTLPNDTDHLNELADKMAPTTRAHCVDATSCATLKKSTNSITMTF</sequence>